<dbReference type="Proteomes" id="UP000466535">
    <property type="component" value="Unassembled WGS sequence"/>
</dbReference>
<evidence type="ECO:0000256" key="1">
    <source>
        <dbReference type="PIRSR" id="PIRSR613078-1"/>
    </source>
</evidence>
<dbReference type="EMBL" id="WUUT01000001">
    <property type="protein sequence ID" value="MXR51000.1"/>
    <property type="molecule type" value="Genomic_DNA"/>
</dbReference>
<dbReference type="PANTHER" id="PTHR48100:SF59">
    <property type="entry name" value="ADENOSYLCOBALAMIN_ALPHA-RIBAZOLE PHOSPHATASE"/>
    <property type="match status" value="1"/>
</dbReference>
<dbReference type="SUPFAM" id="SSF53254">
    <property type="entry name" value="Phosphoglycerate mutase-like"/>
    <property type="match status" value="1"/>
</dbReference>
<feature type="binding site" evidence="2">
    <location>
        <begin position="7"/>
        <end position="14"/>
    </location>
    <ligand>
        <name>substrate</name>
    </ligand>
</feature>
<dbReference type="InterPro" id="IPR013078">
    <property type="entry name" value="His_Pase_superF_clade-1"/>
</dbReference>
<comment type="caution">
    <text evidence="3">The sequence shown here is derived from an EMBL/GenBank/DDBJ whole genome shotgun (WGS) entry which is preliminary data.</text>
</comment>
<dbReference type="InterPro" id="IPR029033">
    <property type="entry name" value="His_PPase_superfam"/>
</dbReference>
<evidence type="ECO:0000313" key="3">
    <source>
        <dbReference type="EMBL" id="MXR51000.1"/>
    </source>
</evidence>
<organism evidence="3 4">
    <name type="scientific">Halovenus carboxidivorans</name>
    <dbReference type="NCBI Taxonomy" id="2692199"/>
    <lineage>
        <taxon>Archaea</taxon>
        <taxon>Methanobacteriati</taxon>
        <taxon>Methanobacteriota</taxon>
        <taxon>Stenosarchaea group</taxon>
        <taxon>Halobacteria</taxon>
        <taxon>Halobacteriales</taxon>
        <taxon>Haloarculaceae</taxon>
        <taxon>Halovenus</taxon>
    </lineage>
</organism>
<keyword evidence="4" id="KW-1185">Reference proteome</keyword>
<feature type="active site" description="Proton donor/acceptor" evidence="1">
    <location>
        <position position="81"/>
    </location>
</feature>
<dbReference type="Gene3D" id="3.40.50.1240">
    <property type="entry name" value="Phosphoglycerate mutase-like"/>
    <property type="match status" value="1"/>
</dbReference>
<dbReference type="InterPro" id="IPR001345">
    <property type="entry name" value="PG/BPGM_mutase_AS"/>
</dbReference>
<evidence type="ECO:0000313" key="4">
    <source>
        <dbReference type="Proteomes" id="UP000466535"/>
    </source>
</evidence>
<dbReference type="GO" id="GO:0016791">
    <property type="term" value="F:phosphatase activity"/>
    <property type="evidence" value="ECO:0007669"/>
    <property type="project" value="TreeGrafter"/>
</dbReference>
<evidence type="ECO:0008006" key="5">
    <source>
        <dbReference type="Google" id="ProtNLM"/>
    </source>
</evidence>
<feature type="binding site" evidence="2">
    <location>
        <position position="92"/>
    </location>
    <ligand>
        <name>substrate</name>
    </ligand>
</feature>
<reference evidence="3 4" key="1">
    <citation type="submission" date="2019-12" db="EMBL/GenBank/DDBJ databases">
        <title>Isolation and characterization of three novel carbon monoxide-oxidizing members of Halobacteria from salione crusts and soils.</title>
        <authorList>
            <person name="Myers M.R."/>
            <person name="King G.M."/>
        </authorList>
    </citation>
    <scope>NUCLEOTIDE SEQUENCE [LARGE SCALE GENOMIC DNA]</scope>
    <source>
        <strain evidence="3 4">WSH3</strain>
    </source>
</reference>
<dbReference type="CDD" id="cd07067">
    <property type="entry name" value="HP_PGM_like"/>
    <property type="match status" value="1"/>
</dbReference>
<gene>
    <name evidence="3" type="ORF">GRX03_05180</name>
</gene>
<protein>
    <recommendedName>
        <fullName evidence="5">Phosphoglycerate mutase</fullName>
    </recommendedName>
</protein>
<accession>A0A6B0T7Y0</accession>
<sequence length="198" mass="22196">MKIYVIRHGQTEANAAGQLQGHIDTPLTDTGKRHANNVAETLSRTDVDVLISSPLKRALDTAKLVAQELRVDIRVDPDLKEICYGDWEGRYKSEFADTAVWERRTADKYNFEHPGEHEGVSGQSYADIYDRVVDFYTGLRESDYDTVGVVTHLGVLRNMKKHFEGVSDETAASFTPSADQIYRISTEEDGDATLLDVN</sequence>
<evidence type="ECO:0000256" key="2">
    <source>
        <dbReference type="PIRSR" id="PIRSR613078-2"/>
    </source>
</evidence>
<feature type="binding site" evidence="2">
    <location>
        <position position="57"/>
    </location>
    <ligand>
        <name>substrate</name>
    </ligand>
</feature>
<proteinExistence type="predicted"/>
<name>A0A6B0T7Y0_9EURY</name>
<dbReference type="PANTHER" id="PTHR48100">
    <property type="entry name" value="BROAD-SPECIFICITY PHOSPHATASE YOR283W-RELATED"/>
    <property type="match status" value="1"/>
</dbReference>
<dbReference type="OrthoDB" id="56450at2157"/>
<feature type="binding site" evidence="2">
    <location>
        <begin position="81"/>
        <end position="84"/>
    </location>
    <ligand>
        <name>substrate</name>
    </ligand>
</feature>
<dbReference type="RefSeq" id="WP_159763081.1">
    <property type="nucleotide sequence ID" value="NZ_WUUT01000001.1"/>
</dbReference>
<dbReference type="GO" id="GO:0005737">
    <property type="term" value="C:cytoplasm"/>
    <property type="evidence" value="ECO:0007669"/>
    <property type="project" value="TreeGrafter"/>
</dbReference>
<dbReference type="InterPro" id="IPR050275">
    <property type="entry name" value="PGM_Phosphatase"/>
</dbReference>
<feature type="active site" description="Tele-phosphohistidine intermediate" evidence="1">
    <location>
        <position position="8"/>
    </location>
</feature>
<dbReference type="PIRSF" id="PIRSF000709">
    <property type="entry name" value="6PFK_2-Ptase"/>
    <property type="match status" value="1"/>
</dbReference>
<dbReference type="PROSITE" id="PS00175">
    <property type="entry name" value="PG_MUTASE"/>
    <property type="match status" value="1"/>
</dbReference>
<dbReference type="SMART" id="SM00855">
    <property type="entry name" value="PGAM"/>
    <property type="match status" value="1"/>
</dbReference>
<dbReference type="AlphaFoldDB" id="A0A6B0T7Y0"/>
<dbReference type="Pfam" id="PF00300">
    <property type="entry name" value="His_Phos_1"/>
    <property type="match status" value="1"/>
</dbReference>